<dbReference type="InterPro" id="IPR000594">
    <property type="entry name" value="ThiF_NAD_FAD-bd"/>
</dbReference>
<dbReference type="GO" id="GO:0008641">
    <property type="term" value="F:ubiquitin-like modifier activating enzyme activity"/>
    <property type="evidence" value="ECO:0007669"/>
    <property type="project" value="InterPro"/>
</dbReference>
<dbReference type="Proteomes" id="UP000669179">
    <property type="component" value="Unassembled WGS sequence"/>
</dbReference>
<dbReference type="GO" id="GO:0005737">
    <property type="term" value="C:cytoplasm"/>
    <property type="evidence" value="ECO:0007669"/>
    <property type="project" value="TreeGrafter"/>
</dbReference>
<dbReference type="InterPro" id="IPR045886">
    <property type="entry name" value="ThiF/MoeB/HesA"/>
</dbReference>
<gene>
    <name evidence="2" type="ORF">J4573_09045</name>
</gene>
<dbReference type="GO" id="GO:0032446">
    <property type="term" value="P:protein modification by small protein conjugation"/>
    <property type="evidence" value="ECO:0007669"/>
    <property type="project" value="TreeGrafter"/>
</dbReference>
<evidence type="ECO:0000259" key="1">
    <source>
        <dbReference type="Pfam" id="PF00899"/>
    </source>
</evidence>
<dbReference type="AlphaFoldDB" id="A0A939PDG0"/>
<accession>A0A939PDG0</accession>
<keyword evidence="3" id="KW-1185">Reference proteome</keyword>
<evidence type="ECO:0000313" key="3">
    <source>
        <dbReference type="Proteomes" id="UP000669179"/>
    </source>
</evidence>
<dbReference type="SUPFAM" id="SSF69572">
    <property type="entry name" value="Activating enzymes of the ubiquitin-like proteins"/>
    <property type="match status" value="1"/>
</dbReference>
<feature type="domain" description="THIF-type NAD/FAD binding fold" evidence="1">
    <location>
        <begin position="115"/>
        <end position="342"/>
    </location>
</feature>
<name>A0A939PDG0_9ACTN</name>
<keyword evidence="2" id="KW-0808">Transferase</keyword>
<dbReference type="EMBL" id="JAGEOJ010000003">
    <property type="protein sequence ID" value="MBO2447229.1"/>
    <property type="molecule type" value="Genomic_DNA"/>
</dbReference>
<organism evidence="2 3">
    <name type="scientific">Actinomadura barringtoniae</name>
    <dbReference type="NCBI Taxonomy" id="1427535"/>
    <lineage>
        <taxon>Bacteria</taxon>
        <taxon>Bacillati</taxon>
        <taxon>Actinomycetota</taxon>
        <taxon>Actinomycetes</taxon>
        <taxon>Streptosporangiales</taxon>
        <taxon>Thermomonosporaceae</taxon>
        <taxon>Actinomadura</taxon>
    </lineage>
</organism>
<proteinExistence type="predicted"/>
<dbReference type="PANTHER" id="PTHR10953:SF102">
    <property type="entry name" value="ADENYLYLTRANSFERASE AND SULFURTRANSFERASE MOCS3"/>
    <property type="match status" value="1"/>
</dbReference>
<evidence type="ECO:0000313" key="2">
    <source>
        <dbReference type="EMBL" id="MBO2447229.1"/>
    </source>
</evidence>
<protein>
    <submittedName>
        <fullName evidence="2">ThiF family adenylyltransferase</fullName>
    </submittedName>
</protein>
<reference evidence="2" key="1">
    <citation type="submission" date="2021-03" db="EMBL/GenBank/DDBJ databases">
        <authorList>
            <person name="Kanchanasin P."/>
            <person name="Saeng-In P."/>
            <person name="Phongsopitanun W."/>
            <person name="Yuki M."/>
            <person name="Kudo T."/>
            <person name="Ohkuma M."/>
            <person name="Tanasupawat S."/>
        </authorList>
    </citation>
    <scope>NUCLEOTIDE SEQUENCE</scope>
    <source>
        <strain evidence="2">GKU 128</strain>
    </source>
</reference>
<keyword evidence="2" id="KW-0548">Nucleotidyltransferase</keyword>
<dbReference type="RefSeq" id="WP_208254823.1">
    <property type="nucleotide sequence ID" value="NZ_JAGEOJ010000003.1"/>
</dbReference>
<comment type="caution">
    <text evidence="2">The sequence shown here is derived from an EMBL/GenBank/DDBJ whole genome shotgun (WGS) entry which is preliminary data.</text>
</comment>
<dbReference type="Gene3D" id="3.40.50.720">
    <property type="entry name" value="NAD(P)-binding Rossmann-like Domain"/>
    <property type="match status" value="1"/>
</dbReference>
<dbReference type="PANTHER" id="PTHR10953">
    <property type="entry name" value="UBIQUITIN-ACTIVATING ENZYME E1"/>
    <property type="match status" value="1"/>
</dbReference>
<dbReference type="GO" id="GO:0004792">
    <property type="term" value="F:thiosulfate-cyanide sulfurtransferase activity"/>
    <property type="evidence" value="ECO:0007669"/>
    <property type="project" value="TreeGrafter"/>
</dbReference>
<dbReference type="InterPro" id="IPR035985">
    <property type="entry name" value="Ubiquitin-activating_enz"/>
</dbReference>
<sequence>MRVALKECVWEPVGGELVLVADPREAITLADPDGRVAALLARLRREPGTAADLAAALGEAEEDVQEGLDGLASLGLLERADERSLGDPELDERHASNLSFFGSFADLERSRAGYVRKLRESRVLVLGVGGGGSQIVPCLAGLGVGALTLVDSDEVRPRNFSRQFLYRHADVGRSKVERAAAWVRDFDPAIEVRVVDRWIKGVDDLTDLTDDVDVIVGGLDGEAGSHLWVNEVAVRAGVPLVTGGMMRTQLIYCSVDPGRSPCLRCNEPEPTPAQRMVRERPFTNALIGPLTMQFGSLVAYEALRYLTRFEEPRAAGANIVLDLKTGLVPERQPFTRDPGCPVCALAPGR</sequence>
<dbReference type="GO" id="GO:0016779">
    <property type="term" value="F:nucleotidyltransferase activity"/>
    <property type="evidence" value="ECO:0007669"/>
    <property type="project" value="UniProtKB-KW"/>
</dbReference>
<dbReference type="Pfam" id="PF00899">
    <property type="entry name" value="ThiF"/>
    <property type="match status" value="1"/>
</dbReference>